<comment type="subunit">
    <text evidence="6">Consists of a catalytic RNA component (M1 or rnpB) and a protein subunit.</text>
</comment>
<dbReference type="HAMAP" id="MF_00227">
    <property type="entry name" value="RNase_P"/>
    <property type="match status" value="1"/>
</dbReference>
<protein>
    <recommendedName>
        <fullName evidence="6 7">Ribonuclease P protein component</fullName>
        <shortName evidence="6">RNase P protein</shortName>
        <shortName evidence="6">RNaseP protein</shortName>
        <ecNumber evidence="6 7">3.1.26.5</ecNumber>
    </recommendedName>
    <alternativeName>
        <fullName evidence="6">Protein C5</fullName>
    </alternativeName>
</protein>
<dbReference type="Pfam" id="PF00825">
    <property type="entry name" value="Ribonuclease_P"/>
    <property type="match status" value="1"/>
</dbReference>
<dbReference type="Gene3D" id="3.30.230.10">
    <property type="match status" value="1"/>
</dbReference>
<comment type="function">
    <text evidence="6">RNaseP catalyzes the removal of the 5'-leader sequence from pre-tRNA to produce the mature 5'-terminus. It can also cleave other RNA substrates such as 4.5S RNA. The protein component plays an auxiliary but essential role in vivo by binding to the 5'-leader sequence and broadening the substrate specificity of the ribozyme.</text>
</comment>
<dbReference type="NCBIfam" id="TIGR00188">
    <property type="entry name" value="rnpA"/>
    <property type="match status" value="1"/>
</dbReference>
<keyword evidence="4 6" id="KW-0378">Hydrolase</keyword>
<comment type="caution">
    <text evidence="8">The sequence shown here is derived from an EMBL/GenBank/DDBJ whole genome shotgun (WGS) entry which is preliminary data.</text>
</comment>
<dbReference type="GO" id="GO:0000049">
    <property type="term" value="F:tRNA binding"/>
    <property type="evidence" value="ECO:0007669"/>
    <property type="project" value="UniProtKB-UniRule"/>
</dbReference>
<organism evidence="8 9">
    <name type="scientific">Corynebacterium falsenii</name>
    <dbReference type="NCBI Taxonomy" id="108486"/>
    <lineage>
        <taxon>Bacteria</taxon>
        <taxon>Bacillati</taxon>
        <taxon>Actinomycetota</taxon>
        <taxon>Actinomycetes</taxon>
        <taxon>Mycobacteriales</taxon>
        <taxon>Corynebacteriaceae</taxon>
        <taxon>Corynebacterium</taxon>
    </lineage>
</organism>
<dbReference type="InterPro" id="IPR020568">
    <property type="entry name" value="Ribosomal_Su5_D2-typ_SF"/>
</dbReference>
<name>A0A418Q9C0_9CORY</name>
<dbReference type="Proteomes" id="UP000285278">
    <property type="component" value="Unassembled WGS sequence"/>
</dbReference>
<dbReference type="InterPro" id="IPR000100">
    <property type="entry name" value="RNase_P"/>
</dbReference>
<dbReference type="GO" id="GO:0042781">
    <property type="term" value="F:3'-tRNA processing endoribonuclease activity"/>
    <property type="evidence" value="ECO:0007669"/>
    <property type="project" value="TreeGrafter"/>
</dbReference>
<dbReference type="PANTHER" id="PTHR33992">
    <property type="entry name" value="RIBONUCLEASE P PROTEIN COMPONENT"/>
    <property type="match status" value="1"/>
</dbReference>
<dbReference type="RefSeq" id="WP_025403883.1">
    <property type="nucleotide sequence ID" value="NZ_CBCRUA010000017.1"/>
</dbReference>
<evidence type="ECO:0000313" key="8">
    <source>
        <dbReference type="EMBL" id="RIX36335.1"/>
    </source>
</evidence>
<comment type="catalytic activity">
    <reaction evidence="6">
        <text>Endonucleolytic cleavage of RNA, removing 5'-extranucleotides from tRNA precursor.</text>
        <dbReference type="EC" id="3.1.26.5"/>
    </reaction>
</comment>
<evidence type="ECO:0000256" key="5">
    <source>
        <dbReference type="ARBA" id="ARBA00022884"/>
    </source>
</evidence>
<dbReference type="STRING" id="1451189.CFAL_11845"/>
<dbReference type="InterPro" id="IPR014721">
    <property type="entry name" value="Ribsml_uS5_D2-typ_fold_subgr"/>
</dbReference>
<keyword evidence="9" id="KW-1185">Reference proteome</keyword>
<evidence type="ECO:0000313" key="9">
    <source>
        <dbReference type="Proteomes" id="UP000285278"/>
    </source>
</evidence>
<dbReference type="AlphaFoldDB" id="A0A418Q9C0"/>
<keyword evidence="5 6" id="KW-0694">RNA-binding</keyword>
<dbReference type="PANTHER" id="PTHR33992:SF1">
    <property type="entry name" value="RIBONUCLEASE P PROTEIN COMPONENT"/>
    <property type="match status" value="1"/>
</dbReference>
<evidence type="ECO:0000256" key="6">
    <source>
        <dbReference type="HAMAP-Rule" id="MF_00227"/>
    </source>
</evidence>
<reference evidence="8 9" key="1">
    <citation type="submission" date="2018-09" db="EMBL/GenBank/DDBJ databases">
        <title>Optimization and identification of Corynebacterium falsenii FN1-14 from fish paste.</title>
        <authorList>
            <person name="Daroonpunt R."/>
            <person name="Tanasupawat S."/>
        </authorList>
    </citation>
    <scope>NUCLEOTIDE SEQUENCE [LARGE SCALE GENOMIC DNA]</scope>
    <source>
        <strain evidence="8 9">FN1-14</strain>
    </source>
</reference>
<keyword evidence="1 6" id="KW-0819">tRNA processing</keyword>
<keyword evidence="3 6" id="KW-0255">Endonuclease</keyword>
<evidence type="ECO:0000256" key="1">
    <source>
        <dbReference type="ARBA" id="ARBA00022694"/>
    </source>
</evidence>
<comment type="similarity">
    <text evidence="6">Belongs to the RnpA family.</text>
</comment>
<dbReference type="EC" id="3.1.26.5" evidence="6 7"/>
<evidence type="ECO:0000256" key="7">
    <source>
        <dbReference type="NCBIfam" id="TIGR00188"/>
    </source>
</evidence>
<dbReference type="GO" id="GO:0004526">
    <property type="term" value="F:ribonuclease P activity"/>
    <property type="evidence" value="ECO:0007669"/>
    <property type="project" value="UniProtKB-UniRule"/>
</dbReference>
<dbReference type="OrthoDB" id="196964at2"/>
<evidence type="ECO:0000256" key="4">
    <source>
        <dbReference type="ARBA" id="ARBA00022801"/>
    </source>
</evidence>
<keyword evidence="2 6" id="KW-0540">Nuclease</keyword>
<dbReference type="SUPFAM" id="SSF54211">
    <property type="entry name" value="Ribosomal protein S5 domain 2-like"/>
    <property type="match status" value="1"/>
</dbReference>
<accession>A0A418Q9C0</accession>
<proteinExistence type="inferred from homology"/>
<sequence>MLSPQHRLRSTALFGKTVRKGRKKGSRTVVVYVYQGAGRAEQVPSGVDERSGAGPRVGLVVSKAVGNAVTRHRVSRYLRHAAADVLKNRSGVAGADLPSGRSPLEVPVGACIVIRALPASASASVEELSRDVHSCIRRALAA</sequence>
<gene>
    <name evidence="6 8" type="primary">rnpA</name>
    <name evidence="8" type="ORF">D3M95_02490</name>
</gene>
<dbReference type="GO" id="GO:0030677">
    <property type="term" value="C:ribonuclease P complex"/>
    <property type="evidence" value="ECO:0007669"/>
    <property type="project" value="TreeGrafter"/>
</dbReference>
<dbReference type="GO" id="GO:0001682">
    <property type="term" value="P:tRNA 5'-leader removal"/>
    <property type="evidence" value="ECO:0007669"/>
    <property type="project" value="UniProtKB-UniRule"/>
</dbReference>
<evidence type="ECO:0000256" key="3">
    <source>
        <dbReference type="ARBA" id="ARBA00022759"/>
    </source>
</evidence>
<evidence type="ECO:0000256" key="2">
    <source>
        <dbReference type="ARBA" id="ARBA00022722"/>
    </source>
</evidence>
<dbReference type="EMBL" id="QXJK01000002">
    <property type="protein sequence ID" value="RIX36335.1"/>
    <property type="molecule type" value="Genomic_DNA"/>
</dbReference>